<feature type="transmembrane region" description="Helical" evidence="1">
    <location>
        <begin position="59"/>
        <end position="80"/>
    </location>
</feature>
<evidence type="ECO:0000256" key="1">
    <source>
        <dbReference type="SAM" id="Phobius"/>
    </source>
</evidence>
<dbReference type="KEGG" id="lck:HN018_07000"/>
<organism evidence="2 3">
    <name type="scientific">Lichenicola cladoniae</name>
    <dbReference type="NCBI Taxonomy" id="1484109"/>
    <lineage>
        <taxon>Bacteria</taxon>
        <taxon>Pseudomonadati</taxon>
        <taxon>Pseudomonadota</taxon>
        <taxon>Alphaproteobacteria</taxon>
        <taxon>Acetobacterales</taxon>
        <taxon>Acetobacteraceae</taxon>
        <taxon>Lichenicola</taxon>
    </lineage>
</organism>
<evidence type="ECO:0000313" key="3">
    <source>
        <dbReference type="Proteomes" id="UP000500767"/>
    </source>
</evidence>
<keyword evidence="1" id="KW-0812">Transmembrane</keyword>
<sequence>MTPLRRMRVRIRMSVQHRPFWLEVSAGQALATWGTYVLLMRIPIGHVRAFAALDHLQDANYWVGGIAAVAGLSQVAIVLLNVTLGRILCTAIGMLLWVFAYRVTGHQDAPRPGIVLYAEPVVQNAFAMVWLFYDLTRRRRYDLARRR</sequence>
<feature type="transmembrane region" description="Helical" evidence="1">
    <location>
        <begin position="87"/>
        <end position="104"/>
    </location>
</feature>
<reference evidence="2 3" key="1">
    <citation type="journal article" date="2014" name="World J. Microbiol. Biotechnol.">
        <title>Biodiversity and physiological characteristics of Antarctic and Arctic lichens-associated bacteria.</title>
        <authorList>
            <person name="Lee Y.M."/>
            <person name="Kim E.H."/>
            <person name="Lee H.K."/>
            <person name="Hong S.G."/>
        </authorList>
    </citation>
    <scope>NUCLEOTIDE SEQUENCE [LARGE SCALE GENOMIC DNA]</scope>
    <source>
        <strain evidence="2 3">PAMC 26569</strain>
    </source>
</reference>
<gene>
    <name evidence="2" type="ORF">HN018_07000</name>
</gene>
<keyword evidence="3" id="KW-1185">Reference proteome</keyword>
<feature type="transmembrane region" description="Helical" evidence="1">
    <location>
        <begin position="116"/>
        <end position="136"/>
    </location>
</feature>
<proteinExistence type="predicted"/>
<protein>
    <submittedName>
        <fullName evidence="2">Uncharacterized protein</fullName>
    </submittedName>
</protein>
<dbReference type="AlphaFoldDB" id="A0A6M8HNB5"/>
<keyword evidence="1" id="KW-0472">Membrane</keyword>
<dbReference type="Proteomes" id="UP000500767">
    <property type="component" value="Chromosome"/>
</dbReference>
<dbReference type="EMBL" id="CP053708">
    <property type="protein sequence ID" value="QKE89822.1"/>
    <property type="molecule type" value="Genomic_DNA"/>
</dbReference>
<keyword evidence="1" id="KW-1133">Transmembrane helix</keyword>
<feature type="transmembrane region" description="Helical" evidence="1">
    <location>
        <begin position="20"/>
        <end position="39"/>
    </location>
</feature>
<evidence type="ECO:0000313" key="2">
    <source>
        <dbReference type="EMBL" id="QKE89822.1"/>
    </source>
</evidence>
<name>A0A6M8HNB5_9PROT</name>
<accession>A0A6M8HNB5</accession>
<dbReference type="RefSeq" id="WP_171834809.1">
    <property type="nucleotide sequence ID" value="NZ_CP053708.1"/>
</dbReference>